<dbReference type="PANTHER" id="PTHR30427">
    <property type="entry name" value="TRANSCRIPTIONAL ACTIVATOR PROTEIN LYSR"/>
    <property type="match status" value="1"/>
</dbReference>
<dbReference type="Pfam" id="PF00126">
    <property type="entry name" value="HTH_1"/>
    <property type="match status" value="1"/>
</dbReference>
<dbReference type="SUPFAM" id="SSF46785">
    <property type="entry name" value="Winged helix' DNA-binding domain"/>
    <property type="match status" value="1"/>
</dbReference>
<organism evidence="7 8">
    <name type="scientific">Bordetella genomosp. 1</name>
    <dbReference type="NCBI Taxonomy" id="1395607"/>
    <lineage>
        <taxon>Bacteria</taxon>
        <taxon>Pseudomonadati</taxon>
        <taxon>Pseudomonadota</taxon>
        <taxon>Betaproteobacteria</taxon>
        <taxon>Burkholderiales</taxon>
        <taxon>Alcaligenaceae</taxon>
        <taxon>Bordetella</taxon>
    </lineage>
</organism>
<comment type="caution">
    <text evidence="7">The sequence shown here is derived from an EMBL/GenBank/DDBJ whole genome shotgun (WGS) entry which is preliminary data.</text>
</comment>
<dbReference type="InterPro" id="IPR005119">
    <property type="entry name" value="LysR_subst-bd"/>
</dbReference>
<comment type="similarity">
    <text evidence="1">Belongs to the LysR transcriptional regulatory family.</text>
</comment>
<dbReference type="Proteomes" id="UP000217005">
    <property type="component" value="Unassembled WGS sequence"/>
</dbReference>
<proteinExistence type="inferred from homology"/>
<dbReference type="GO" id="GO:0043565">
    <property type="term" value="F:sequence-specific DNA binding"/>
    <property type="evidence" value="ECO:0007669"/>
    <property type="project" value="TreeGrafter"/>
</dbReference>
<dbReference type="AlphaFoldDB" id="A0A261SFV0"/>
<evidence type="ECO:0000256" key="2">
    <source>
        <dbReference type="ARBA" id="ARBA00023015"/>
    </source>
</evidence>
<dbReference type="Pfam" id="PF03466">
    <property type="entry name" value="LysR_substrate"/>
    <property type="match status" value="1"/>
</dbReference>
<keyword evidence="3" id="KW-0238">DNA-binding</keyword>
<dbReference type="GO" id="GO:0010628">
    <property type="term" value="P:positive regulation of gene expression"/>
    <property type="evidence" value="ECO:0007669"/>
    <property type="project" value="TreeGrafter"/>
</dbReference>
<feature type="domain" description="HTH lysR-type" evidence="6">
    <location>
        <begin position="1"/>
        <end position="58"/>
    </location>
</feature>
<evidence type="ECO:0000256" key="5">
    <source>
        <dbReference type="SAM" id="MobiDB-lite"/>
    </source>
</evidence>
<evidence type="ECO:0000256" key="4">
    <source>
        <dbReference type="ARBA" id="ARBA00023163"/>
    </source>
</evidence>
<feature type="region of interest" description="Disordered" evidence="5">
    <location>
        <begin position="300"/>
        <end position="322"/>
    </location>
</feature>
<dbReference type="OrthoDB" id="8849678at2"/>
<dbReference type="InterPro" id="IPR036388">
    <property type="entry name" value="WH-like_DNA-bd_sf"/>
</dbReference>
<evidence type="ECO:0000256" key="3">
    <source>
        <dbReference type="ARBA" id="ARBA00023125"/>
    </source>
</evidence>
<accession>A0A261SFV0</accession>
<dbReference type="Gene3D" id="1.10.10.10">
    <property type="entry name" value="Winged helix-like DNA-binding domain superfamily/Winged helix DNA-binding domain"/>
    <property type="match status" value="1"/>
</dbReference>
<sequence length="322" mass="35579">MNYRAYEALHAFVEGGSVAQAALRLHRTQPQISRLLAQLEEEAGFEILRKTGRRLELTDDGRAFYQHVYGLLRAQDAVADYAEDMRQGRRDRVRVLAANHIIDGLALEALGRCRLSHPGFAAALNARMPAELQWWLAQQQFDLALVQLPLAHPAIETELLCQSEIVAVMHPGHPCAAQDEVRAQDLRAHPYISLGRRSILEQRCMAAFESANAGPRTELEVSFSTMAIQLAAMGCGIALADPMAALAQRHLDIVIKRFAPRVNLHYGLVYPKVRRRSAATALLVESLRACAQEKLARLDDILGDAPPPPAPRTRRKRGAAAG</sequence>
<dbReference type="RefSeq" id="WP_094826033.1">
    <property type="nucleotide sequence ID" value="NZ_NEVL01000003.1"/>
</dbReference>
<dbReference type="InterPro" id="IPR036390">
    <property type="entry name" value="WH_DNA-bd_sf"/>
</dbReference>
<protein>
    <submittedName>
        <fullName evidence="7">LysR family transcriptional regulator</fullName>
    </submittedName>
</protein>
<reference evidence="7 8" key="1">
    <citation type="submission" date="2017-05" db="EMBL/GenBank/DDBJ databases">
        <title>Complete and WGS of Bordetella genogroups.</title>
        <authorList>
            <person name="Spilker T."/>
            <person name="LiPuma J."/>
        </authorList>
    </citation>
    <scope>NUCLEOTIDE SEQUENCE [LARGE SCALE GENOMIC DNA]</scope>
    <source>
        <strain evidence="7 8">AU17610</strain>
    </source>
</reference>
<dbReference type="GO" id="GO:0003700">
    <property type="term" value="F:DNA-binding transcription factor activity"/>
    <property type="evidence" value="ECO:0007669"/>
    <property type="project" value="InterPro"/>
</dbReference>
<dbReference type="Gene3D" id="3.40.190.290">
    <property type="match status" value="1"/>
</dbReference>
<dbReference type="InterPro" id="IPR000847">
    <property type="entry name" value="LysR_HTH_N"/>
</dbReference>
<name>A0A261SFV0_9BORD</name>
<evidence type="ECO:0000313" key="8">
    <source>
        <dbReference type="Proteomes" id="UP000217005"/>
    </source>
</evidence>
<keyword evidence="4" id="KW-0804">Transcription</keyword>
<dbReference type="PROSITE" id="PS50931">
    <property type="entry name" value="HTH_LYSR"/>
    <property type="match status" value="1"/>
</dbReference>
<evidence type="ECO:0000259" key="6">
    <source>
        <dbReference type="PROSITE" id="PS50931"/>
    </source>
</evidence>
<evidence type="ECO:0000313" key="7">
    <source>
        <dbReference type="EMBL" id="OZI35223.1"/>
    </source>
</evidence>
<dbReference type="EMBL" id="NEVL01000003">
    <property type="protein sequence ID" value="OZI35223.1"/>
    <property type="molecule type" value="Genomic_DNA"/>
</dbReference>
<gene>
    <name evidence="7" type="ORF">CEG14_08945</name>
</gene>
<feature type="compositionally biased region" description="Basic residues" evidence="5">
    <location>
        <begin position="312"/>
        <end position="322"/>
    </location>
</feature>
<dbReference type="PANTHER" id="PTHR30427:SF1">
    <property type="entry name" value="TRANSCRIPTIONAL ACTIVATOR PROTEIN LYSR"/>
    <property type="match status" value="1"/>
</dbReference>
<keyword evidence="2" id="KW-0805">Transcription regulation</keyword>
<evidence type="ECO:0000256" key="1">
    <source>
        <dbReference type="ARBA" id="ARBA00009437"/>
    </source>
</evidence>
<dbReference type="SUPFAM" id="SSF53850">
    <property type="entry name" value="Periplasmic binding protein-like II"/>
    <property type="match status" value="1"/>
</dbReference>